<feature type="repeat" description="ANK" evidence="1">
    <location>
        <begin position="27"/>
        <end position="59"/>
    </location>
</feature>
<evidence type="ECO:0000313" key="3">
    <source>
        <dbReference type="Proteomes" id="UP000242791"/>
    </source>
</evidence>
<dbReference type="Proteomes" id="UP000242791">
    <property type="component" value="Unassembled WGS sequence"/>
</dbReference>
<keyword evidence="1" id="KW-0040">ANK repeat</keyword>
<name>A0A1J9R2M6_9EURO</name>
<dbReference type="PROSITE" id="PS50088">
    <property type="entry name" value="ANK_REPEAT"/>
    <property type="match status" value="4"/>
</dbReference>
<dbReference type="SUPFAM" id="SSF48403">
    <property type="entry name" value="Ankyrin repeat"/>
    <property type="match status" value="1"/>
</dbReference>
<proteinExistence type="predicted"/>
<dbReference type="Pfam" id="PF00023">
    <property type="entry name" value="Ank"/>
    <property type="match status" value="1"/>
</dbReference>
<feature type="repeat" description="ANK" evidence="1">
    <location>
        <begin position="60"/>
        <end position="109"/>
    </location>
</feature>
<dbReference type="SMART" id="SM00248">
    <property type="entry name" value="ANK"/>
    <property type="match status" value="8"/>
</dbReference>
<sequence length="415" mass="44908">MAARRNHCQISRILLGAGAAVSAQCDGEITALCAAAERGHEAAVRLLLDSGADVRSMQSDGSSVLHVAVRSGRHTVLQRANQALPNSPAIMPLIQLLINSGIDLSAKDVHGLTALHQAAPQAMHKVVKYLIESCADASTLCIYNKIALHEAAMFRGSRGAETVGVLLDAGVNPSAQNTRGPTALHLVAEFRQYRTLLWLLDSPIDVYATDNHGSTALHYAAERGWKEGVQALLPTGINVSIQDRQRWTAQSLAARGHHYSIAKAIEDVAVKSDPSLLLQTCLWFSIRGKEPGVPKLALDHSLRHLYTKCHRAGSFHSLLDVIEDTCVLGDIGKIKPLCKAWMAEMSRTQPLEEILSLNVAQNAVVAAAKHRHALVVAYFLSFGVPITHMLIKDVINGGSTELFQALLDHGWDINM</sequence>
<dbReference type="PANTHER" id="PTHR24118">
    <property type="entry name" value="POTE ANKYRIN DOMAIN"/>
    <property type="match status" value="1"/>
</dbReference>
<feature type="repeat" description="ANK" evidence="1">
    <location>
        <begin position="110"/>
        <end position="138"/>
    </location>
</feature>
<dbReference type="EMBL" id="LGTZ01000971">
    <property type="protein sequence ID" value="OJD22743.1"/>
    <property type="molecule type" value="Genomic_DNA"/>
</dbReference>
<accession>A0A1J9R2M6</accession>
<feature type="repeat" description="ANK" evidence="1">
    <location>
        <begin position="212"/>
        <end position="244"/>
    </location>
</feature>
<dbReference type="AlphaFoldDB" id="A0A1J9R2M6"/>
<evidence type="ECO:0000256" key="1">
    <source>
        <dbReference type="PROSITE-ProRule" id="PRU00023"/>
    </source>
</evidence>
<dbReference type="PROSITE" id="PS50297">
    <property type="entry name" value="ANK_REP_REGION"/>
    <property type="match status" value="3"/>
</dbReference>
<protein>
    <submittedName>
        <fullName evidence="2">Uncharacterized protein</fullName>
    </submittedName>
</protein>
<dbReference type="OrthoDB" id="366390at2759"/>
<keyword evidence="3" id="KW-1185">Reference proteome</keyword>
<organism evidence="2 3">
    <name type="scientific">Blastomyces percursus</name>
    <dbReference type="NCBI Taxonomy" id="1658174"/>
    <lineage>
        <taxon>Eukaryota</taxon>
        <taxon>Fungi</taxon>
        <taxon>Dikarya</taxon>
        <taxon>Ascomycota</taxon>
        <taxon>Pezizomycotina</taxon>
        <taxon>Eurotiomycetes</taxon>
        <taxon>Eurotiomycetidae</taxon>
        <taxon>Onygenales</taxon>
        <taxon>Ajellomycetaceae</taxon>
        <taxon>Blastomyces</taxon>
    </lineage>
</organism>
<evidence type="ECO:0000313" key="2">
    <source>
        <dbReference type="EMBL" id="OJD22743.1"/>
    </source>
</evidence>
<dbReference type="VEuPathDB" id="FungiDB:ACJ73_05908"/>
<reference evidence="2 3" key="1">
    <citation type="submission" date="2015-08" db="EMBL/GenBank/DDBJ databases">
        <title>Emmonsia species relationships and genome sequence.</title>
        <authorList>
            <person name="Cuomo C.A."/>
            <person name="Schwartz I.S."/>
            <person name="Kenyon C."/>
            <person name="De Hoog G.S."/>
            <person name="Govender N.P."/>
            <person name="Botha A."/>
            <person name="Moreno L."/>
            <person name="De Vries M."/>
            <person name="Munoz J.F."/>
            <person name="Stielow J.B."/>
        </authorList>
    </citation>
    <scope>NUCLEOTIDE SEQUENCE [LARGE SCALE GENOMIC DNA]</scope>
    <source>
        <strain evidence="2 3">EI222</strain>
    </source>
</reference>
<gene>
    <name evidence="2" type="ORF">ACJ73_05908</name>
</gene>
<dbReference type="STRING" id="1658174.A0A1J9R2M6"/>
<dbReference type="InterPro" id="IPR002110">
    <property type="entry name" value="Ankyrin_rpt"/>
</dbReference>
<dbReference type="Gene3D" id="1.25.40.20">
    <property type="entry name" value="Ankyrin repeat-containing domain"/>
    <property type="match status" value="3"/>
</dbReference>
<dbReference type="Pfam" id="PF12796">
    <property type="entry name" value="Ank_2"/>
    <property type="match status" value="2"/>
</dbReference>
<dbReference type="PANTHER" id="PTHR24118:SF99">
    <property type="entry name" value="POTE ANKYRIN DOMAIN FAMILY MEMBER 3C-RELATED"/>
    <property type="match status" value="1"/>
</dbReference>
<comment type="caution">
    <text evidence="2">The sequence shown here is derived from an EMBL/GenBank/DDBJ whole genome shotgun (WGS) entry which is preliminary data.</text>
</comment>
<dbReference type="InterPro" id="IPR036770">
    <property type="entry name" value="Ankyrin_rpt-contain_sf"/>
</dbReference>